<dbReference type="RefSeq" id="WP_096800326.1">
    <property type="nucleotide sequence ID" value="NZ_CP023564.1"/>
</dbReference>
<proteinExistence type="predicted"/>
<organism evidence="1 2">
    <name type="scientific">Brachybacterium ginsengisoli</name>
    <dbReference type="NCBI Taxonomy" id="1331682"/>
    <lineage>
        <taxon>Bacteria</taxon>
        <taxon>Bacillati</taxon>
        <taxon>Actinomycetota</taxon>
        <taxon>Actinomycetes</taxon>
        <taxon>Micrococcales</taxon>
        <taxon>Dermabacteraceae</taxon>
        <taxon>Brachybacterium</taxon>
    </lineage>
</organism>
<name>A0A291H0I1_9MICO</name>
<accession>A0A291H0I1</accession>
<evidence type="ECO:0000313" key="1">
    <source>
        <dbReference type="EMBL" id="ATG55866.1"/>
    </source>
</evidence>
<dbReference type="KEGG" id="bgg:CFK41_14570"/>
<reference evidence="1 2" key="1">
    <citation type="journal article" date="2014" name="Int. J. Syst. Evol. Microbiol.">
        <title>Brachybacterium ginsengisoli sp. nov., isolated from soil of a ginseng field.</title>
        <authorList>
            <person name="Hoang V.A."/>
            <person name="Kim Y.J."/>
            <person name="Nguyen N.L."/>
            <person name="Yang D.C."/>
        </authorList>
    </citation>
    <scope>NUCLEOTIDE SEQUENCE [LARGE SCALE GENOMIC DNA]</scope>
    <source>
        <strain evidence="1 2">DCY80</strain>
    </source>
</reference>
<dbReference type="OrthoDB" id="9812192at2"/>
<evidence type="ECO:0000313" key="2">
    <source>
        <dbReference type="Proteomes" id="UP000217889"/>
    </source>
</evidence>
<keyword evidence="2" id="KW-1185">Reference proteome</keyword>
<sequence length="94" mass="10341">MADTEQLLLEIRGAVDQLAGTARAERDAARGTVARHLADKYSDITDRATLREAARGSQALFRGGMGSFQDVGTAEMHDAVERLRRALSRAARRW</sequence>
<gene>
    <name evidence="1" type="ORF">CFK41_14570</name>
</gene>
<protein>
    <submittedName>
        <fullName evidence="1">Uncharacterized protein</fullName>
    </submittedName>
</protein>
<dbReference type="AlphaFoldDB" id="A0A291H0I1"/>
<dbReference type="Proteomes" id="UP000217889">
    <property type="component" value="Chromosome"/>
</dbReference>
<dbReference type="EMBL" id="CP023564">
    <property type="protein sequence ID" value="ATG55866.1"/>
    <property type="molecule type" value="Genomic_DNA"/>
</dbReference>